<keyword evidence="5" id="KW-0677">Repeat</keyword>
<dbReference type="SUPFAM" id="SSF69179">
    <property type="entry name" value="Integrin domains"/>
    <property type="match status" value="3"/>
</dbReference>
<feature type="repeat" description="FG-GAP" evidence="12">
    <location>
        <begin position="287"/>
        <end position="346"/>
    </location>
</feature>
<dbReference type="InterPro" id="IPR000413">
    <property type="entry name" value="Integrin_alpha"/>
</dbReference>
<dbReference type="Gene3D" id="2.60.40.1530">
    <property type="entry name" value="ntegrin, alpha v. Chain A, domain 4"/>
    <property type="match status" value="1"/>
</dbReference>
<accession>A0A6M2E0S1</accession>
<evidence type="ECO:0000313" key="17">
    <source>
        <dbReference type="EMBL" id="NOV51480.1"/>
    </source>
</evidence>
<feature type="chain" id="PRO_5027164078" evidence="13">
    <location>
        <begin position="20"/>
        <end position="1061"/>
    </location>
</feature>
<dbReference type="Gene3D" id="2.130.10.130">
    <property type="entry name" value="Integrin alpha, N-terminal"/>
    <property type="match status" value="1"/>
</dbReference>
<dbReference type="GO" id="GO:0007160">
    <property type="term" value="P:cell-matrix adhesion"/>
    <property type="evidence" value="ECO:0007669"/>
    <property type="project" value="TreeGrafter"/>
</dbReference>
<evidence type="ECO:0000256" key="2">
    <source>
        <dbReference type="ARBA" id="ARBA00008054"/>
    </source>
</evidence>
<feature type="domain" description="Integrin alpha second immunoglobulin-like" evidence="15">
    <location>
        <begin position="606"/>
        <end position="748"/>
    </location>
</feature>
<keyword evidence="3 13" id="KW-0812">Transmembrane</keyword>
<evidence type="ECO:0000256" key="1">
    <source>
        <dbReference type="ARBA" id="ARBA00004479"/>
    </source>
</evidence>
<dbReference type="GO" id="GO:0033627">
    <property type="term" value="P:cell adhesion mediated by integrin"/>
    <property type="evidence" value="ECO:0007669"/>
    <property type="project" value="TreeGrafter"/>
</dbReference>
<dbReference type="GO" id="GO:0007157">
    <property type="term" value="P:heterophilic cell-cell adhesion via plasma membrane cell adhesion molecules"/>
    <property type="evidence" value="ECO:0007669"/>
    <property type="project" value="UniProtKB-ARBA"/>
</dbReference>
<dbReference type="SUPFAM" id="SSF69318">
    <property type="entry name" value="Integrin alpha N-terminal domain"/>
    <property type="match status" value="1"/>
</dbReference>
<feature type="domain" description="Integrin alpha third immunoglobulin-like" evidence="16">
    <location>
        <begin position="783"/>
        <end position="953"/>
    </location>
</feature>
<dbReference type="PANTHER" id="PTHR23220">
    <property type="entry name" value="INTEGRIN ALPHA"/>
    <property type="match status" value="1"/>
</dbReference>
<comment type="similarity">
    <text evidence="2 13">Belongs to the integrin alpha chain family.</text>
</comment>
<dbReference type="PANTHER" id="PTHR23220:SF83">
    <property type="entry name" value="INTEGRIN ALPHA-PS3-RELATED"/>
    <property type="match status" value="1"/>
</dbReference>
<evidence type="ECO:0000256" key="6">
    <source>
        <dbReference type="ARBA" id="ARBA00022889"/>
    </source>
</evidence>
<keyword evidence="9 13" id="KW-0472">Membrane</keyword>
<keyword evidence="7 13" id="KW-1133">Transmembrane helix</keyword>
<feature type="region of interest" description="Disordered" evidence="14">
    <location>
        <begin position="1027"/>
        <end position="1061"/>
    </location>
</feature>
<dbReference type="EMBL" id="GIIL01007754">
    <property type="protein sequence ID" value="NOV51480.1"/>
    <property type="molecule type" value="Transcribed_RNA"/>
</dbReference>
<keyword evidence="4 13" id="KW-0732">Signal</keyword>
<dbReference type="GO" id="GO:0008305">
    <property type="term" value="C:integrin complex"/>
    <property type="evidence" value="ECO:0007669"/>
    <property type="project" value="InterPro"/>
</dbReference>
<keyword evidence="6 13" id="KW-0130">Cell adhesion</keyword>
<dbReference type="GO" id="GO:0005178">
    <property type="term" value="F:integrin binding"/>
    <property type="evidence" value="ECO:0007669"/>
    <property type="project" value="TreeGrafter"/>
</dbReference>
<dbReference type="GO" id="GO:0007229">
    <property type="term" value="P:integrin-mediated signaling pathway"/>
    <property type="evidence" value="ECO:0007669"/>
    <property type="project" value="UniProtKB-KW"/>
</dbReference>
<keyword evidence="10 13" id="KW-0675">Receptor</keyword>
<dbReference type="SMART" id="SM00191">
    <property type="entry name" value="Int_alpha"/>
    <property type="match status" value="6"/>
</dbReference>
<dbReference type="Gene3D" id="1.20.5.930">
    <property type="entry name" value="Bicelle-embedded integrin alpha(iib) transmembrane segment"/>
    <property type="match status" value="1"/>
</dbReference>
<feature type="compositionally biased region" description="Acidic residues" evidence="14">
    <location>
        <begin position="1049"/>
        <end position="1061"/>
    </location>
</feature>
<sequence length="1061" mass="116019">MFDLLYVLTSLMLVSDVLCYNVDVKFPMLYVGPRNSHFGYTVAIRENWIQVGAPKGSNFFLTEVNQPGAVYRCRYKAPCEAIDVNSIHVPNKNYIKDNGWLGGSMDVSASQHTYAVCGHRMINEKWNIYYMIGSCYWGHSRANSLPQYILTPLDGQETYTLQDSVSNANPVTVYDWGNGLAGMSVHIPKNRTSGEMQVLIGAPGVFNLRGAAILYRNLEKGLSSPIVTNPFKNTGNTKDDDYVGYQVSSGCFYKRDKLLYAASAPRSNYKGKVIIFEFANTNREAMKIIQELAGKSIGEYFGASLTSGDIDNDGLDDLVIGAPQWSSNEDEGRVYVYMGSNTGRLSVSALFDGTVKGARFGYAVQFLGDIDGDGYIDLAVGAPYDDDYRGALYIYYGGLSGLSAARSTRIGASTISYLLHGFGVSFSKAEDLDGNGYGDFVVGSFLSGHAVLLRSRPVVDIAVSIKSHSNSLDHSATQFEVNLCVAYSGIGLPTTLELLRNVSADAAFGRVTLTSTGRFQNEVSIRVAKNRETCETISFDLKAKNNFEPVEIISSYSLLPETNYSLSLIYGAQQFPGNDGFCTTCPVLRLGSKPRSSITISFASNCGNDGECTSDLQVTGKFNGTVNGAYVLGSGKQIVLDIEVHNKGESAYSTQLHVQIPKPVDLESIPSTCQQDDDAGDYNMAITCFVANPLYNDKTYLLSLPLDMTKVGILEEYDSSDNQLVFNISASTSSSNNGKANIQELSIQLKNEFDITVIGKTLQDALSYDTADNETAVELLRFQHNFVVQKFGASPVHQAVLSVLFPYAMHAGKNELNTFLVVYSNKGTQDGQPLQCQSSQINYIVENEYSTEDLEIYETNNETEKYRMSMPRSRKVRDVSSVEKLPENRTLVLNCDSPLYLCFEIKCQVGPFIQEQTVAHLSIDMAMNVTVLKEILGENDVAMFSSSANVHVVRPYGLEQTTSGALLLHPDDFVLSTLFIGPPKSGTIAAWIIAVSVAVGLLLLALVIAGLVKAGFFKRKTKEEMEALKEAEQDAPGANEGSALALDNGIEELSEKEEDKI</sequence>
<dbReference type="InterPro" id="IPR048286">
    <property type="entry name" value="Integrin_alpha_Ig-like_3"/>
</dbReference>
<feature type="transmembrane region" description="Helical" evidence="13">
    <location>
        <begin position="988"/>
        <end position="1012"/>
    </location>
</feature>
<organism evidence="17">
    <name type="scientific">Xenopsylla cheopis</name>
    <name type="common">Oriental rat flea</name>
    <name type="synonym">Pulex cheopis</name>
    <dbReference type="NCBI Taxonomy" id="163159"/>
    <lineage>
        <taxon>Eukaryota</taxon>
        <taxon>Metazoa</taxon>
        <taxon>Ecdysozoa</taxon>
        <taxon>Arthropoda</taxon>
        <taxon>Hexapoda</taxon>
        <taxon>Insecta</taxon>
        <taxon>Pterygota</taxon>
        <taxon>Neoptera</taxon>
        <taxon>Endopterygota</taxon>
        <taxon>Siphonaptera</taxon>
        <taxon>Pulicidae</taxon>
        <taxon>Xenopsyllinae</taxon>
        <taxon>Xenopsylla</taxon>
    </lineage>
</organism>
<dbReference type="GO" id="GO:0009897">
    <property type="term" value="C:external side of plasma membrane"/>
    <property type="evidence" value="ECO:0007669"/>
    <property type="project" value="TreeGrafter"/>
</dbReference>
<name>A0A6M2E0S1_XENCH</name>
<evidence type="ECO:0000256" key="4">
    <source>
        <dbReference type="ARBA" id="ARBA00022729"/>
    </source>
</evidence>
<keyword evidence="8 13" id="KW-0401">Integrin</keyword>
<dbReference type="PROSITE" id="PS51470">
    <property type="entry name" value="FG_GAP"/>
    <property type="match status" value="3"/>
</dbReference>
<proteinExistence type="inferred from homology"/>
<evidence type="ECO:0000256" key="9">
    <source>
        <dbReference type="ARBA" id="ARBA00023136"/>
    </source>
</evidence>
<feature type="repeat" description="FG-GAP" evidence="12">
    <location>
        <begin position="408"/>
        <end position="470"/>
    </location>
</feature>
<evidence type="ECO:0000256" key="8">
    <source>
        <dbReference type="ARBA" id="ARBA00023037"/>
    </source>
</evidence>
<evidence type="ECO:0000256" key="14">
    <source>
        <dbReference type="SAM" id="MobiDB-lite"/>
    </source>
</evidence>
<evidence type="ECO:0000256" key="3">
    <source>
        <dbReference type="ARBA" id="ARBA00022692"/>
    </source>
</evidence>
<evidence type="ECO:0000259" key="16">
    <source>
        <dbReference type="Pfam" id="PF20806"/>
    </source>
</evidence>
<evidence type="ECO:0000256" key="7">
    <source>
        <dbReference type="ARBA" id="ARBA00022989"/>
    </source>
</evidence>
<keyword evidence="11" id="KW-0325">Glycoprotein</keyword>
<feature type="signal peptide" evidence="13">
    <location>
        <begin position="1"/>
        <end position="19"/>
    </location>
</feature>
<dbReference type="Gene3D" id="2.60.40.1510">
    <property type="entry name" value="ntegrin, alpha v. Chain A, domain 3"/>
    <property type="match status" value="1"/>
</dbReference>
<dbReference type="InterPro" id="IPR013519">
    <property type="entry name" value="Int_alpha_beta-p"/>
</dbReference>
<dbReference type="Gene3D" id="2.60.40.1460">
    <property type="entry name" value="Integrin domains. Chain A, domain 2"/>
    <property type="match status" value="1"/>
</dbReference>
<dbReference type="InterPro" id="IPR028994">
    <property type="entry name" value="Integrin_alpha_N"/>
</dbReference>
<dbReference type="PRINTS" id="PR01185">
    <property type="entry name" value="INTEGRINA"/>
</dbReference>
<comment type="subcellular location">
    <subcellularLocation>
        <location evidence="1 13">Membrane</location>
        <topology evidence="1 13">Single-pass type I membrane protein</topology>
    </subcellularLocation>
</comment>
<dbReference type="InterPro" id="IPR048285">
    <property type="entry name" value="Integrin_alpha_Ig-like_2"/>
</dbReference>
<evidence type="ECO:0000256" key="11">
    <source>
        <dbReference type="ARBA" id="ARBA00023180"/>
    </source>
</evidence>
<dbReference type="Pfam" id="PF20805">
    <property type="entry name" value="Integrin_A_Ig_2"/>
    <property type="match status" value="1"/>
</dbReference>
<dbReference type="InterPro" id="IPR013517">
    <property type="entry name" value="FG-GAP"/>
</dbReference>
<protein>
    <submittedName>
        <fullName evidence="17">Putative vitronectin receptor alpha subunit</fullName>
    </submittedName>
</protein>
<evidence type="ECO:0000256" key="12">
    <source>
        <dbReference type="PROSITE-ProRule" id="PRU00803"/>
    </source>
</evidence>
<dbReference type="AlphaFoldDB" id="A0A6M2E0S1"/>
<feature type="repeat" description="FG-GAP" evidence="12">
    <location>
        <begin position="347"/>
        <end position="404"/>
    </location>
</feature>
<dbReference type="InterPro" id="IPR032695">
    <property type="entry name" value="Integrin_dom_sf"/>
</dbReference>
<evidence type="ECO:0000256" key="5">
    <source>
        <dbReference type="ARBA" id="ARBA00022737"/>
    </source>
</evidence>
<evidence type="ECO:0000256" key="10">
    <source>
        <dbReference type="ARBA" id="ARBA00023170"/>
    </source>
</evidence>
<evidence type="ECO:0000256" key="13">
    <source>
        <dbReference type="RuleBase" id="RU003762"/>
    </source>
</evidence>
<dbReference type="Pfam" id="PF01839">
    <property type="entry name" value="FG-GAP"/>
    <property type="match status" value="2"/>
</dbReference>
<evidence type="ECO:0000259" key="15">
    <source>
        <dbReference type="Pfam" id="PF20805"/>
    </source>
</evidence>
<dbReference type="Pfam" id="PF20806">
    <property type="entry name" value="Integrin_A_Ig_3"/>
    <property type="match status" value="1"/>
</dbReference>
<reference evidence="17" key="1">
    <citation type="submission" date="2020-03" db="EMBL/GenBank/DDBJ databases">
        <title>Transcriptomic Profiling of the Digestive Tract of the Rat Flea, Xenopsylla cheopis, Following Blood Feeding and Infection with Yersinia pestis.</title>
        <authorList>
            <person name="Bland D.M."/>
            <person name="Martens C.A."/>
            <person name="Virtaneva K."/>
            <person name="Kanakabandi K."/>
            <person name="Long D."/>
            <person name="Rosenke R."/>
            <person name="Saturday G.A."/>
            <person name="Hoyt F.H."/>
            <person name="Bruno D.P."/>
            <person name="Ribeiro J.M.C."/>
            <person name="Hinnebusch J."/>
        </authorList>
    </citation>
    <scope>NUCLEOTIDE SEQUENCE</scope>
</reference>